<comment type="caution">
    <text evidence="2">The sequence shown here is derived from an EMBL/GenBank/DDBJ whole genome shotgun (WGS) entry which is preliminary data.</text>
</comment>
<protein>
    <submittedName>
        <fullName evidence="2">Uncharacterized protein</fullName>
    </submittedName>
</protein>
<dbReference type="EMBL" id="JAACXV010000058">
    <property type="protein sequence ID" value="KAF7285301.1"/>
    <property type="molecule type" value="Genomic_DNA"/>
</dbReference>
<evidence type="ECO:0000313" key="3">
    <source>
        <dbReference type="Proteomes" id="UP000625711"/>
    </source>
</evidence>
<sequence>MNKVHRKKRKGHRTPLGNKFGKIKKVGSRMGTCCNSARANPTMQKALVLDGRPPSNGGIVRERPPGSTKKRGTEEKGRRWRRRAIGQGSGPAVTGKKF</sequence>
<feature type="region of interest" description="Disordered" evidence="1">
    <location>
        <begin position="49"/>
        <end position="98"/>
    </location>
</feature>
<gene>
    <name evidence="2" type="ORF">GWI33_011430</name>
</gene>
<name>A0A834MK32_RHYFE</name>
<proteinExistence type="predicted"/>
<dbReference type="AlphaFoldDB" id="A0A834MK32"/>
<dbReference type="Proteomes" id="UP000625711">
    <property type="component" value="Unassembled WGS sequence"/>
</dbReference>
<feature type="region of interest" description="Disordered" evidence="1">
    <location>
        <begin position="1"/>
        <end position="21"/>
    </location>
</feature>
<feature type="compositionally biased region" description="Basic residues" evidence="1">
    <location>
        <begin position="1"/>
        <end position="13"/>
    </location>
</feature>
<keyword evidence="3" id="KW-1185">Reference proteome</keyword>
<accession>A0A834MK32</accession>
<evidence type="ECO:0000313" key="2">
    <source>
        <dbReference type="EMBL" id="KAF7285301.1"/>
    </source>
</evidence>
<evidence type="ECO:0000256" key="1">
    <source>
        <dbReference type="SAM" id="MobiDB-lite"/>
    </source>
</evidence>
<organism evidence="2 3">
    <name type="scientific">Rhynchophorus ferrugineus</name>
    <name type="common">Red palm weevil</name>
    <name type="synonym">Curculio ferrugineus</name>
    <dbReference type="NCBI Taxonomy" id="354439"/>
    <lineage>
        <taxon>Eukaryota</taxon>
        <taxon>Metazoa</taxon>
        <taxon>Ecdysozoa</taxon>
        <taxon>Arthropoda</taxon>
        <taxon>Hexapoda</taxon>
        <taxon>Insecta</taxon>
        <taxon>Pterygota</taxon>
        <taxon>Neoptera</taxon>
        <taxon>Endopterygota</taxon>
        <taxon>Coleoptera</taxon>
        <taxon>Polyphaga</taxon>
        <taxon>Cucujiformia</taxon>
        <taxon>Curculionidae</taxon>
        <taxon>Dryophthorinae</taxon>
        <taxon>Rhynchophorus</taxon>
    </lineage>
</organism>
<reference evidence="2" key="1">
    <citation type="submission" date="2020-08" db="EMBL/GenBank/DDBJ databases">
        <title>Genome sequencing and assembly of the red palm weevil Rhynchophorus ferrugineus.</title>
        <authorList>
            <person name="Dias G.B."/>
            <person name="Bergman C.M."/>
            <person name="Manee M."/>
        </authorList>
    </citation>
    <scope>NUCLEOTIDE SEQUENCE</scope>
    <source>
        <strain evidence="2">AA-2017</strain>
        <tissue evidence="2">Whole larva</tissue>
    </source>
</reference>